<dbReference type="GO" id="GO:0008168">
    <property type="term" value="F:methyltransferase activity"/>
    <property type="evidence" value="ECO:0007669"/>
    <property type="project" value="UniProtKB-KW"/>
</dbReference>
<feature type="transmembrane region" description="Helical" evidence="1">
    <location>
        <begin position="191"/>
        <end position="209"/>
    </location>
</feature>
<keyword evidence="2" id="KW-0808">Transferase</keyword>
<name>A0ABU0AA25_STRDY</name>
<feature type="transmembrane region" description="Helical" evidence="1">
    <location>
        <begin position="109"/>
        <end position="140"/>
    </location>
</feature>
<keyword evidence="1" id="KW-0472">Membrane</keyword>
<dbReference type="RefSeq" id="WP_003056104.1">
    <property type="nucleotide sequence ID" value="NZ_CP066073.1"/>
</dbReference>
<feature type="transmembrane region" description="Helical" evidence="1">
    <location>
        <begin position="87"/>
        <end position="103"/>
    </location>
</feature>
<accession>A0ABU0AA25</accession>
<dbReference type="GO" id="GO:0032259">
    <property type="term" value="P:methylation"/>
    <property type="evidence" value="ECO:0007669"/>
    <property type="project" value="UniProtKB-KW"/>
</dbReference>
<protein>
    <submittedName>
        <fullName evidence="2">Leader peptidase (Prepilin peptidase)/N-methyltransferase</fullName>
        <ecNumber evidence="2">2.1.1.-</ecNumber>
        <ecNumber evidence="2">3.4.23.43</ecNumber>
    </submittedName>
</protein>
<reference evidence="2 3" key="1">
    <citation type="submission" date="2023-07" db="EMBL/GenBank/DDBJ databases">
        <title>Genomic Encyclopedia of Type Strains, Phase IV (KMG-IV): sequencing the most valuable type-strain genomes for metagenomic binning, comparative biology and taxonomic classification.</title>
        <authorList>
            <person name="Goeker M."/>
        </authorList>
    </citation>
    <scope>NUCLEOTIDE SEQUENCE [LARGE SCALE GENOMIC DNA]</scope>
    <source>
        <strain evidence="2 3">DSM 23147</strain>
    </source>
</reference>
<gene>
    <name evidence="2" type="ORF">J2S26_002259</name>
</gene>
<dbReference type="GO" id="GO:0004190">
    <property type="term" value="F:aspartic-type endopeptidase activity"/>
    <property type="evidence" value="ECO:0007669"/>
    <property type="project" value="UniProtKB-EC"/>
</dbReference>
<organism evidence="2 3">
    <name type="scientific">Streptococcus dysgalactiae</name>
    <dbReference type="NCBI Taxonomy" id="1334"/>
    <lineage>
        <taxon>Bacteria</taxon>
        <taxon>Bacillati</taxon>
        <taxon>Bacillota</taxon>
        <taxon>Bacilli</taxon>
        <taxon>Lactobacillales</taxon>
        <taxon>Streptococcaceae</taxon>
        <taxon>Streptococcus</taxon>
    </lineage>
</organism>
<sequence>MNIFFSFCLAFFLSLLFRYLLHFFTNASQEEIANTANESIPLKEKLQHCQLSLTKHVLVSYHAYFALEISLFAIFMATLVGWMDVKHCYLLLFSLLLSLFDWQSQEYPFLLWLVTFVSLLPFYSINHTSLLLLLLGLLAYLRPFSIGAGDFLYLASLALVFNLISLIWLVQLASLAGIAACLLLRTKHIPFIPYLTFGLLCIIFLKKYLIYPWC</sequence>
<keyword evidence="2" id="KW-0378">Hydrolase</keyword>
<proteinExistence type="predicted"/>
<evidence type="ECO:0000313" key="3">
    <source>
        <dbReference type="Proteomes" id="UP001237071"/>
    </source>
</evidence>
<comment type="caution">
    <text evidence="2">The sequence shown here is derived from an EMBL/GenBank/DDBJ whole genome shotgun (WGS) entry which is preliminary data.</text>
</comment>
<dbReference type="EC" id="2.1.1.-" evidence="2"/>
<evidence type="ECO:0000313" key="2">
    <source>
        <dbReference type="EMBL" id="MDQ0264151.1"/>
    </source>
</evidence>
<dbReference type="Proteomes" id="UP001237071">
    <property type="component" value="Unassembled WGS sequence"/>
</dbReference>
<dbReference type="EC" id="3.4.23.43" evidence="2"/>
<feature type="transmembrane region" description="Helical" evidence="1">
    <location>
        <begin position="61"/>
        <end position="80"/>
    </location>
</feature>
<keyword evidence="2" id="KW-0489">Methyltransferase</keyword>
<keyword evidence="3" id="KW-1185">Reference proteome</keyword>
<feature type="transmembrane region" description="Helical" evidence="1">
    <location>
        <begin position="152"/>
        <end position="185"/>
    </location>
</feature>
<keyword evidence="1" id="KW-1133">Transmembrane helix</keyword>
<evidence type="ECO:0000256" key="1">
    <source>
        <dbReference type="SAM" id="Phobius"/>
    </source>
</evidence>
<dbReference type="EMBL" id="JAUSTL010000041">
    <property type="protein sequence ID" value="MDQ0264151.1"/>
    <property type="molecule type" value="Genomic_DNA"/>
</dbReference>
<keyword evidence="1" id="KW-0812">Transmembrane</keyword>